<gene>
    <name evidence="3" type="ORF">SAMN05444336_11230</name>
</gene>
<evidence type="ECO:0000256" key="2">
    <source>
        <dbReference type="SAM" id="MobiDB-lite"/>
    </source>
</evidence>
<dbReference type="GO" id="GO:0003824">
    <property type="term" value="F:catalytic activity"/>
    <property type="evidence" value="ECO:0007669"/>
    <property type="project" value="InterPro"/>
</dbReference>
<organism evidence="3 4">
    <name type="scientific">Albimonas donghaensis</name>
    <dbReference type="NCBI Taxonomy" id="356660"/>
    <lineage>
        <taxon>Bacteria</taxon>
        <taxon>Pseudomonadati</taxon>
        <taxon>Pseudomonadota</taxon>
        <taxon>Alphaproteobacteria</taxon>
        <taxon>Rhodobacterales</taxon>
        <taxon>Paracoccaceae</taxon>
        <taxon>Albimonas</taxon>
    </lineage>
</organism>
<dbReference type="InterPro" id="IPR029045">
    <property type="entry name" value="ClpP/crotonase-like_dom_sf"/>
</dbReference>
<dbReference type="OrthoDB" id="9795613at2"/>
<dbReference type="Proteomes" id="UP000199118">
    <property type="component" value="Unassembled WGS sequence"/>
</dbReference>
<feature type="compositionally biased region" description="Pro residues" evidence="2">
    <location>
        <begin position="15"/>
        <end position="25"/>
    </location>
</feature>
<feature type="compositionally biased region" description="Low complexity" evidence="2">
    <location>
        <begin position="1"/>
        <end position="14"/>
    </location>
</feature>
<proteinExistence type="inferred from homology"/>
<dbReference type="PROSITE" id="PS00166">
    <property type="entry name" value="ENOYL_COA_HYDRATASE"/>
    <property type="match status" value="1"/>
</dbReference>
<dbReference type="Gene3D" id="3.90.226.10">
    <property type="entry name" value="2-enoyl-CoA Hydratase, Chain A, domain 1"/>
    <property type="match status" value="1"/>
</dbReference>
<comment type="similarity">
    <text evidence="1">Belongs to the enoyl-CoA hydratase/isomerase family.</text>
</comment>
<dbReference type="CDD" id="cd06558">
    <property type="entry name" value="crotonase-like"/>
    <property type="match status" value="1"/>
</dbReference>
<evidence type="ECO:0000313" key="4">
    <source>
        <dbReference type="Proteomes" id="UP000199118"/>
    </source>
</evidence>
<dbReference type="InterPro" id="IPR018376">
    <property type="entry name" value="Enoyl-CoA_hyd/isom_CS"/>
</dbReference>
<evidence type="ECO:0000256" key="1">
    <source>
        <dbReference type="RuleBase" id="RU003707"/>
    </source>
</evidence>
<keyword evidence="4" id="KW-1185">Reference proteome</keyword>
<dbReference type="SUPFAM" id="SSF52096">
    <property type="entry name" value="ClpP/crotonase"/>
    <property type="match status" value="1"/>
</dbReference>
<sequence length="269" mass="28338">MPEPDSAAPVSAEPSPAPHPVPGPPTLEVSGRVATITLRRPDRANVLQPEDLAALDDHVQAVDAMPEVLALVLRAEGRFFCSGFDIGAIGNARRVDFGAMVDRVAAARPVTIAAIQGGVYGGATDLALACDFRVGAEGVDMFLPASRLGLVFYRGGLERYVRRLGLDAAKRIFLTCERLDAAEMKRIGFLTDLVPAEALEARVEALAATLGALAPIAVIAMKKHLNAIADGVFDAEAHAVDAALAGGSADLREGQRAWKEKRPPRFTGA</sequence>
<dbReference type="RefSeq" id="WP_092685142.1">
    <property type="nucleotide sequence ID" value="NZ_FNMZ01000012.1"/>
</dbReference>
<dbReference type="Pfam" id="PF00378">
    <property type="entry name" value="ECH_1"/>
    <property type="match status" value="1"/>
</dbReference>
<name>A0A1H3FAR1_9RHOB</name>
<dbReference type="EMBL" id="FNMZ01000012">
    <property type="protein sequence ID" value="SDX88030.1"/>
    <property type="molecule type" value="Genomic_DNA"/>
</dbReference>
<dbReference type="AlphaFoldDB" id="A0A1H3FAR1"/>
<accession>A0A1H3FAR1</accession>
<evidence type="ECO:0000313" key="3">
    <source>
        <dbReference type="EMBL" id="SDX88030.1"/>
    </source>
</evidence>
<feature type="region of interest" description="Disordered" evidence="2">
    <location>
        <begin position="1"/>
        <end position="28"/>
    </location>
</feature>
<dbReference type="PANTHER" id="PTHR43459">
    <property type="entry name" value="ENOYL-COA HYDRATASE"/>
    <property type="match status" value="1"/>
</dbReference>
<reference evidence="3 4" key="1">
    <citation type="submission" date="2016-10" db="EMBL/GenBank/DDBJ databases">
        <authorList>
            <person name="de Groot N.N."/>
        </authorList>
    </citation>
    <scope>NUCLEOTIDE SEQUENCE [LARGE SCALE GENOMIC DNA]</scope>
    <source>
        <strain evidence="3 4">DSM 17890</strain>
    </source>
</reference>
<protein>
    <submittedName>
        <fullName evidence="3">Enoyl-CoA hydratase/carnithine racemase</fullName>
    </submittedName>
</protein>
<dbReference type="PANTHER" id="PTHR43459:SF1">
    <property type="entry name" value="EG:BACN32G11.4 PROTEIN"/>
    <property type="match status" value="1"/>
</dbReference>
<dbReference type="STRING" id="356660.SAMN05444336_11230"/>
<dbReference type="InterPro" id="IPR001753">
    <property type="entry name" value="Enoyl-CoA_hydra/iso"/>
</dbReference>